<reference evidence="1 2" key="1">
    <citation type="journal article" date="2021" name="Int. J. Syst. Evol. Microbiol.">
        <title>Amazonocrinis nigriterrae gen. nov., sp. nov., Atlanticothrix silvestris gen. nov., sp. nov. and Dendronalium phyllosphericum gen. nov., sp. nov., nostocacean cyanobacteria from Brazilian environments.</title>
        <authorList>
            <person name="Alvarenga D.O."/>
            <person name="Andreote A.P.D."/>
            <person name="Branco L.H.Z."/>
            <person name="Delbaje E."/>
            <person name="Cruz R.B."/>
            <person name="Varani A.M."/>
            <person name="Fiore M.F."/>
        </authorList>
    </citation>
    <scope>NUCLEOTIDE SEQUENCE [LARGE SCALE GENOMIC DNA]</scope>
    <source>
        <strain evidence="1 2">CENA67</strain>
    </source>
</reference>
<dbReference type="RefSeq" id="WP_198126589.1">
    <property type="nucleotide sequence ID" value="NZ_JAECZC010000051.1"/>
</dbReference>
<dbReference type="EMBL" id="JAECZC010000051">
    <property type="protein sequence ID" value="MBH8564762.1"/>
    <property type="molecule type" value="Genomic_DNA"/>
</dbReference>
<gene>
    <name evidence="1" type="ORF">I8748_21690</name>
</gene>
<name>A0A8J7HSE6_9NOST</name>
<evidence type="ECO:0000313" key="2">
    <source>
        <dbReference type="Proteomes" id="UP000632766"/>
    </source>
</evidence>
<comment type="caution">
    <text evidence="1">The sequence shown here is derived from an EMBL/GenBank/DDBJ whole genome shotgun (WGS) entry which is preliminary data.</text>
</comment>
<dbReference type="Proteomes" id="UP000632766">
    <property type="component" value="Unassembled WGS sequence"/>
</dbReference>
<keyword evidence="2" id="KW-1185">Reference proteome</keyword>
<accession>A0A8J7HSE6</accession>
<evidence type="ECO:0000313" key="1">
    <source>
        <dbReference type="EMBL" id="MBH8564762.1"/>
    </source>
</evidence>
<dbReference type="AlphaFoldDB" id="A0A8J7HSE6"/>
<proteinExistence type="predicted"/>
<protein>
    <submittedName>
        <fullName evidence="1">Uncharacterized protein</fullName>
    </submittedName>
</protein>
<sequence length="82" mass="9621">MKIKGIKRKNTIEIFQEINIPDGQEIFIEILYENSQTSVNSESKFWKSLEKFRQEQELETAGIEPEIFADVRDSSPGREVTW</sequence>
<organism evidence="1 2">
    <name type="scientific">Amazonocrinis nigriterrae CENA67</name>
    <dbReference type="NCBI Taxonomy" id="2794033"/>
    <lineage>
        <taxon>Bacteria</taxon>
        <taxon>Bacillati</taxon>
        <taxon>Cyanobacteriota</taxon>
        <taxon>Cyanophyceae</taxon>
        <taxon>Nostocales</taxon>
        <taxon>Nostocaceae</taxon>
        <taxon>Amazonocrinis</taxon>
        <taxon>Amazonocrinis nigriterrae</taxon>
    </lineage>
</organism>